<dbReference type="KEGG" id="thm:CL1_2017"/>
<dbReference type="EMBL" id="CP003651">
    <property type="protein sequence ID" value="AFL96211.1"/>
    <property type="molecule type" value="Genomic_DNA"/>
</dbReference>
<feature type="region of interest" description="Disordered" evidence="1">
    <location>
        <begin position="43"/>
        <end position="72"/>
    </location>
</feature>
<gene>
    <name evidence="2" type="ORF">CL1_2017</name>
</gene>
<organism evidence="2 3">
    <name type="scientific">Thermococcus cleftensis (strain DSM 27260 / KACC 17922 / CL1)</name>
    <dbReference type="NCBI Taxonomy" id="163003"/>
    <lineage>
        <taxon>Archaea</taxon>
        <taxon>Methanobacteriati</taxon>
        <taxon>Methanobacteriota</taxon>
        <taxon>Thermococci</taxon>
        <taxon>Thermococcales</taxon>
        <taxon>Thermococcaceae</taxon>
        <taxon>Thermococcus</taxon>
    </lineage>
</organism>
<feature type="compositionally biased region" description="Basic and acidic residues" evidence="1">
    <location>
        <begin position="59"/>
        <end position="72"/>
    </location>
</feature>
<proteinExistence type="predicted"/>
<evidence type="ECO:0000313" key="3">
    <source>
        <dbReference type="Proteomes" id="UP000006064"/>
    </source>
</evidence>
<dbReference type="Proteomes" id="UP000006064">
    <property type="component" value="Chromosome"/>
</dbReference>
<evidence type="ECO:0000313" key="2">
    <source>
        <dbReference type="EMBL" id="AFL96211.1"/>
    </source>
</evidence>
<dbReference type="HOGENOM" id="CLU_2713039_0_0_2"/>
<reference evidence="2 3" key="1">
    <citation type="journal article" date="2012" name="J. Bacteriol.">
        <title>Complete Genome Sequence of the Hyperthermophilic Archaeon Thermococcus sp. Strain CL1, Isolated from a Paralvinella sp. Polychaete Worm Collected from a Hydrothermal Vent.</title>
        <authorList>
            <person name="Jung J.H."/>
            <person name="Holden J.F."/>
            <person name="Seo D.H."/>
            <person name="Park K.H."/>
            <person name="Shin H."/>
            <person name="Ryu S."/>
            <person name="Lee J.H."/>
            <person name="Park C.S."/>
        </authorList>
    </citation>
    <scope>NUCLEOTIDE SEQUENCE [LARGE SCALE GENOMIC DNA]</scope>
    <source>
        <strain evidence="3">DSM 27260 / KACC 17922 / CL1</strain>
    </source>
</reference>
<keyword evidence="3" id="KW-1185">Reference proteome</keyword>
<sequence>MFSYVGFGLSFHVLEWSGSLMLRFAELFWERLRSIELEGKKVSSQVYGGKGPKSSRFSPRLERLRDRQMPKL</sequence>
<protein>
    <submittedName>
        <fullName evidence="2">Uncharacterized protein</fullName>
    </submittedName>
</protein>
<dbReference type="AlphaFoldDB" id="I3ZWX7"/>
<evidence type="ECO:0000256" key="1">
    <source>
        <dbReference type="SAM" id="MobiDB-lite"/>
    </source>
</evidence>
<name>I3ZWX7_THECF</name>
<dbReference type="STRING" id="163003.CL1_2017"/>
<accession>I3ZWX7</accession>